<gene>
    <name evidence="3" type="ORF">B0A77_14835</name>
</gene>
<dbReference type="Pfam" id="PF00754">
    <property type="entry name" value="F5_F8_type_C"/>
    <property type="match status" value="2"/>
</dbReference>
<dbReference type="OrthoDB" id="2582440at2"/>
<dbReference type="InterPro" id="IPR018247">
    <property type="entry name" value="EF_Hand_1_Ca_BS"/>
</dbReference>
<dbReference type="PROSITE" id="PS00018">
    <property type="entry name" value="EF_HAND_1"/>
    <property type="match status" value="1"/>
</dbReference>
<evidence type="ECO:0000259" key="1">
    <source>
        <dbReference type="Pfam" id="PF00754"/>
    </source>
</evidence>
<evidence type="ECO:0008006" key="5">
    <source>
        <dbReference type="Google" id="ProtNLM"/>
    </source>
</evidence>
<evidence type="ECO:0000313" key="3">
    <source>
        <dbReference type="EMBL" id="PDS21879.1"/>
    </source>
</evidence>
<accession>A0A2H3K8G6</accession>
<dbReference type="SUPFAM" id="SSF49785">
    <property type="entry name" value="Galactose-binding domain-like"/>
    <property type="match status" value="3"/>
</dbReference>
<dbReference type="InterPro" id="IPR058515">
    <property type="entry name" value="DUF8202"/>
</dbReference>
<organism evidence="3 4">
    <name type="scientific">Flavobacterium branchiophilum</name>
    <dbReference type="NCBI Taxonomy" id="55197"/>
    <lineage>
        <taxon>Bacteria</taxon>
        <taxon>Pseudomonadati</taxon>
        <taxon>Bacteroidota</taxon>
        <taxon>Flavobacteriia</taxon>
        <taxon>Flavobacteriales</taxon>
        <taxon>Flavobacteriaceae</taxon>
        <taxon>Flavobacterium</taxon>
    </lineage>
</organism>
<feature type="domain" description="DUF8202" evidence="2">
    <location>
        <begin position="722"/>
        <end position="905"/>
    </location>
</feature>
<proteinExistence type="predicted"/>
<dbReference type="EMBL" id="PCMW01000134">
    <property type="protein sequence ID" value="PDS21879.1"/>
    <property type="molecule type" value="Genomic_DNA"/>
</dbReference>
<dbReference type="Gene3D" id="2.60.120.260">
    <property type="entry name" value="Galactose-binding domain-like"/>
    <property type="match status" value="3"/>
</dbReference>
<sequence length="2957" mass="314907">MILSTNSNFTSTASSTTNTYINAEAVTTVVNGITYYEFKLTAAQVASDFYFSIGNGIAPGGVSAGLKIWHKADFGTTLFGSDISSIRNIADGTTATNNATAANAPELLQGNSNLYNFNPYINFSAITNYLGQPSNVTNSGYFAPEGAKGINVFIATFPPMTSDSSILSINRNAATSTFSYDDFDLAPNNLWNTTPSGYVFTNYTLESKQSIYSISVDETAVTADVMKAKQDLKQLAINSTTDFRVGGAGYTIGTDFSYGGDNSSIIGTLNEMIAYANVLPTTDELKVQSYLAIKTGVTLGNSTTVSNYLDSSSNIIWTGSATYQNNIAGIGRDDFSGLLQKQSKSMLSGNQIIMSNGAIATTNALNVNTFNANKQFLIWGDNNLQGYAAFSDVFGDATVFSKSNKVWFADNSGSYNKDTRIYIPANLYNGAGNPKLIVSASSSFASTASSTTNTYIPSEATTVSVDGVTYYEFRLTASQVATDFYFSIANGIAPGGVSAGLKVWHKADQGNTFAAGLRVSASTNIADATQAINNGTVAQTPDLSQGTSLKYNFNPYYTFTGTNNHFVQSVATNNAGYFGTEGTQSLHSFIATIPETFFGYLQISSNAATGGNLYDSPQFYNIGLFDQPFVSPALLSYTLSDKTINNVLSFSMKENNGVGTDVSIVKQNAISLGTNNTTNITIGGKGYVIGADAVFGGDDNVVANSTISEVIAYNNVLTFTEELKVQSYLAIKTGVTLGSPTAVLNYLDSSSNIIWTGNATYQNNIAGIGRDDFSGLTQKQSKSMLSANQIMMSNGAIATTNALNANTFSANKQFLIWGDNNLSGYVAFSDPFGDATVFSRSNKVWFADNSGSYDKDTRIYVPTNLYNGTGSPKLIVSSTSNFASTASSTTNVYIPAETTTVTVDGATYYEFKLTAAQVANDFYFALSNGITPGGVTGTRLWVRGDKGVIGGATVTTWRDWSTTGFDFTAANTFRPNGTSTFKNFNQVVKFNGSNNAMFYDGLPNILPISQILNDAKGETYFSFADGNGKPIFVNQQEDGTGSRVMPNVFSDGTYVRSYGLCGTCFSNTVSTDTREGQIVNQIRSGLNLTLLKNNLQYQSATIDASLNNITSLQNRAVLGARYQSTLQQYSNAAIGDIIIYDSVLAASDYNKVNSYLAVKYGITLGTSSNVVNYTNTAGATIWTGNTTFQNNIAGIGRDDLTGLYQKQSQSANTGDQIVISNGAIATTNDLNSNTFANDKQFLIVGENNLTGIMAFTDAFGDASVFSRTNKIWFADNSGSYNEATRIYVPINLYSGVGSPKMIVSTTNNFASTASSTTNTYITAESATVTVNGASYYEFKLTAAQVANDFYFALANGIAPAGVNGARIWLRSDIGTSTTTSGGTIQQWNDLSGNSNHVLQASAGTRPIYSTTTYDAINYNPSVVFNGAKLMADADGILTATTKTNAIVFAVNSNTSLTGSYVLSGNSIALHAPFNDGSVYWYGNGSLINAWGGNLGIPNIWTGYNTSTANPNRREIRRDGLILKSDATATSFTPVNGAFNIGGNGFNGNINEVLVYDINLSTTERSKIESYLAIKNGITLNQSTAQNYVASDGTIIWNGTSSAVYKNNIAGIGRDDMSALNQKQSKSVNSDEQIIMSNGTFAADNTLNSSTFSADKQFLVWGDNNLSGTSALNDVNIGKPLMRSNRVWFVDNTNGYNKSTEVYFPITFKVGNVDPYLIYSTSSAFTSGTNTLISFSTVEIDGIYYYKATLSAAQVGTDFYLALAEDDTDADGYVNSEDLDDDNDGILDSIEIILPTLINEDFSTTLCNQFTTDYAACANNGVQNCNVVAQGGTYYPPVGVSASAGKFLSVNGATNTTAAIWKKTVTVLPNRNYNFSLYGGTSGPGDSAGVYVKVNDVVIGVNDFNEEWTKFISNFNTGSNTSITISLTSLYTAAGGNDFGLDDFVLTYADTGNINDASFNPANDIDKDGIVNSLDLDSDGDGCPDALEGGFNIASTNLVDSAIPGGNTGTNYNGTYANPVIKNLGNTVGSTATTFGVPTIVGLGQGLGKSQIGTDNGSCVDLDADGISDDIDIDDDNDGTTDIDEMTCTAVTASKVGVRVTSDLIFAYNASTLQGLVDGAETHVIQYSSGTLVNSTWLKFEFNEPKTLTQIEIGHYPNQTLFTAASKYKIQGSNDNTTWVDIVSNQYYDNSAPILATNNSAKMPMPSNKGLYRFYRIQGISGAGSGWAQEVYFTELSCTDLNTDGDSLVNRLDLDSDGDACFDAQESNLPTAKFNATTGLTTGTVGANGMANDLELSTDNGVYNFYNSYELFAKSATNSYCVDSDADGYSNFVDLDDDNDGIKDDDEMTCATASVSKAGVIVSSGLSFTMSTGNLQALVDGVETYQVHTPTGTFANNTWLQFEFTSPKRLIQIEIGHFPNQTLFATTSTYKMQGSNDNTNWTDIGGTQTYNNTTPTLAANNSAKVLMDTNDNYYRYYRMYGISGSSGGGWVQEVYFTEKNCVSKNTDLDTLSNHLDLDSDGDGCSDALEGASIISTTKLQTSTMNGGNSGTNYNGSSTGAVTSNLGITVGNTLETLGIPTIALTGQAVGDSQNASVKTACDDFDNDGITNDIDIDDDNDGVTDVAEMNCTGATASKTGLLVSSDLTFTYLNGGTSVQNLVDGSNTLQLSTPAGTFANTTWLKFKFPTQKVITQIEIAHANAQTLFTTTSTYKLQGSFDDVNWFDIVATQTYNNSAAVLATTNSAKLAMTNNVTPYLYYRVFGISGASAGGQASEIFFTEKTCLDLNSDADTHVNKFDLDSDEDGCFDARESGVTVSKIDINTGLVTDVVGENGLANNLETTTDTGFINYTLTYSKAISSAISNCDCNVVAATGTPTGYAKVGISVLSTHNTSNWPVDVPNAHLVLESKTKGFVITRMASPETSITDPKEGMIVWDTNDNCLKLYNGTAWICTAKSCNN</sequence>
<dbReference type="InterPro" id="IPR000421">
    <property type="entry name" value="FA58C"/>
</dbReference>
<comment type="caution">
    <text evidence="3">The sequence shown here is derived from an EMBL/GenBank/DDBJ whole genome shotgun (WGS) entry which is preliminary data.</text>
</comment>
<dbReference type="RefSeq" id="WP_097554939.1">
    <property type="nucleotide sequence ID" value="NZ_PCMW01000134.1"/>
</dbReference>
<feature type="domain" description="DUF8202" evidence="2">
    <location>
        <begin position="1563"/>
        <end position="1733"/>
    </location>
</feature>
<name>A0A2H3K8G6_9FLAO</name>
<feature type="domain" description="DUF8202" evidence="2">
    <location>
        <begin position="285"/>
        <end position="468"/>
    </location>
</feature>
<evidence type="ECO:0000259" key="2">
    <source>
        <dbReference type="Pfam" id="PF26628"/>
    </source>
</evidence>
<dbReference type="Pfam" id="PF26628">
    <property type="entry name" value="DUF8202"/>
    <property type="match status" value="4"/>
</dbReference>
<feature type="domain" description="F5/8 type C" evidence="1">
    <location>
        <begin position="2370"/>
        <end position="2490"/>
    </location>
</feature>
<reference evidence="3 4" key="1">
    <citation type="submission" date="2017-09" db="EMBL/GenBank/DDBJ databases">
        <title>Whole genomes of Flavobacteriaceae.</title>
        <authorList>
            <person name="Stine C."/>
            <person name="Li C."/>
            <person name="Tadesse D."/>
        </authorList>
    </citation>
    <scope>NUCLEOTIDE SEQUENCE [LARGE SCALE GENOMIC DNA]</scope>
    <source>
        <strain evidence="3 4">ATCC 35036</strain>
    </source>
</reference>
<evidence type="ECO:0000313" key="4">
    <source>
        <dbReference type="Proteomes" id="UP000220828"/>
    </source>
</evidence>
<dbReference type="Proteomes" id="UP000220828">
    <property type="component" value="Unassembled WGS sequence"/>
</dbReference>
<feature type="domain" description="F5/8 type C" evidence="1">
    <location>
        <begin position="2111"/>
        <end position="2191"/>
    </location>
</feature>
<dbReference type="InterPro" id="IPR008979">
    <property type="entry name" value="Galactose-bd-like_sf"/>
</dbReference>
<protein>
    <recommendedName>
        <fullName evidence="5">Secretion system C-terminal sorting domain-containing protein</fullName>
    </recommendedName>
</protein>
<feature type="domain" description="DUF8202" evidence="2">
    <location>
        <begin position="1149"/>
        <end position="1332"/>
    </location>
</feature>